<dbReference type="RefSeq" id="WP_247347575.1">
    <property type="nucleotide sequence ID" value="NZ_CP095551.1"/>
</dbReference>
<comment type="caution">
    <text evidence="1">The sequence shown here is derived from an EMBL/GenBank/DDBJ whole genome shotgun (WGS) entry which is preliminary data.</text>
</comment>
<protein>
    <submittedName>
        <fullName evidence="1">Uncharacterized protein</fullName>
    </submittedName>
</protein>
<keyword evidence="2" id="KW-1185">Reference proteome</keyword>
<dbReference type="Proteomes" id="UP001597318">
    <property type="component" value="Unassembled WGS sequence"/>
</dbReference>
<dbReference type="InterPro" id="IPR058002">
    <property type="entry name" value="Gp82"/>
</dbReference>
<sequence length="122" mass="13610">MTLNKGDRVEVYYNLVKGGIFSIKSLVKGTCYGKVVAYAPTVLMSNGKFVVSKPGIEKIRSEQRKRVCAVVRGTFEGIGSPINGEKVYFNPYITDLFTRASDGVEVHSAEMIYFYNNICEVH</sequence>
<proteinExistence type="predicted"/>
<dbReference type="Pfam" id="PF25735">
    <property type="entry name" value="Phage_L5_gp82"/>
    <property type="match status" value="1"/>
</dbReference>
<organism evidence="1 2">
    <name type="scientific">Metabacillus endolithicus</name>
    <dbReference type="NCBI Taxonomy" id="1535204"/>
    <lineage>
        <taxon>Bacteria</taxon>
        <taxon>Bacillati</taxon>
        <taxon>Bacillota</taxon>
        <taxon>Bacilli</taxon>
        <taxon>Bacillales</taxon>
        <taxon>Bacillaceae</taxon>
        <taxon>Metabacillus</taxon>
    </lineage>
</organism>
<gene>
    <name evidence="1" type="ORF">ACFSKK_22665</name>
</gene>
<name>A0ABW5C2H5_9BACI</name>
<accession>A0ABW5C2H5</accession>
<evidence type="ECO:0000313" key="1">
    <source>
        <dbReference type="EMBL" id="MFD2216483.1"/>
    </source>
</evidence>
<evidence type="ECO:0000313" key="2">
    <source>
        <dbReference type="Proteomes" id="UP001597318"/>
    </source>
</evidence>
<dbReference type="EMBL" id="JBHUIK010000007">
    <property type="protein sequence ID" value="MFD2216483.1"/>
    <property type="molecule type" value="Genomic_DNA"/>
</dbReference>
<reference evidence="2" key="1">
    <citation type="journal article" date="2019" name="Int. J. Syst. Evol. Microbiol.">
        <title>The Global Catalogue of Microorganisms (GCM) 10K type strain sequencing project: providing services to taxonomists for standard genome sequencing and annotation.</title>
        <authorList>
            <consortium name="The Broad Institute Genomics Platform"/>
            <consortium name="The Broad Institute Genome Sequencing Center for Infectious Disease"/>
            <person name="Wu L."/>
            <person name="Ma J."/>
        </authorList>
    </citation>
    <scope>NUCLEOTIDE SEQUENCE [LARGE SCALE GENOMIC DNA]</scope>
    <source>
        <strain evidence="2">CGMCC 1.15474</strain>
    </source>
</reference>